<feature type="transmembrane region" description="Helical" evidence="7">
    <location>
        <begin position="101"/>
        <end position="119"/>
    </location>
</feature>
<dbReference type="RefSeq" id="WP_151050391.1">
    <property type="nucleotide sequence ID" value="NZ_CP031700.1"/>
</dbReference>
<dbReference type="OrthoDB" id="9804975at2"/>
<evidence type="ECO:0000256" key="2">
    <source>
        <dbReference type="ARBA" id="ARBA00022617"/>
    </source>
</evidence>
<dbReference type="InterPro" id="IPR005616">
    <property type="entry name" value="CcmH/CycL/Ccl2/NrfF_N"/>
</dbReference>
<gene>
    <name evidence="9" type="ORF">D0T92_03880</name>
</gene>
<dbReference type="EMBL" id="CP031700">
    <property type="protein sequence ID" value="QEY25760.1"/>
    <property type="molecule type" value="Genomic_DNA"/>
</dbReference>
<name>A0A5J6PYH1_9NEIS</name>
<evidence type="ECO:0000259" key="8">
    <source>
        <dbReference type="Pfam" id="PF03918"/>
    </source>
</evidence>
<dbReference type="InterPro" id="IPR051263">
    <property type="entry name" value="C-type_cytochrome_biogenesis"/>
</dbReference>
<evidence type="ECO:0000256" key="5">
    <source>
        <dbReference type="ARBA" id="ARBA00022748"/>
    </source>
</evidence>
<evidence type="ECO:0000256" key="4">
    <source>
        <dbReference type="ARBA" id="ARBA00022729"/>
    </source>
</evidence>
<dbReference type="InterPro" id="IPR038297">
    <property type="entry name" value="CcmH/CycL/NrfF/Ccl2_sf"/>
</dbReference>
<evidence type="ECO:0000256" key="3">
    <source>
        <dbReference type="ARBA" id="ARBA00022723"/>
    </source>
</evidence>
<feature type="domain" description="CcmH/CycL/Ccl2/NrfF N-terminal" evidence="8">
    <location>
        <begin position="9"/>
        <end position="129"/>
    </location>
</feature>
<evidence type="ECO:0000256" key="7">
    <source>
        <dbReference type="RuleBase" id="RU364112"/>
    </source>
</evidence>
<dbReference type="PANTHER" id="PTHR47870:SF1">
    <property type="entry name" value="CYTOCHROME C-TYPE BIOGENESIS PROTEIN CCMH"/>
    <property type="match status" value="1"/>
</dbReference>
<comment type="similarity">
    <text evidence="1 7">Belongs to the CcmH/CycL/Ccl2/NrfF family.</text>
</comment>
<accession>A0A5J6PYH1</accession>
<dbReference type="CDD" id="cd16378">
    <property type="entry name" value="CcmH_N"/>
    <property type="match status" value="1"/>
</dbReference>
<keyword evidence="7" id="KW-0472">Membrane</keyword>
<keyword evidence="4 7" id="KW-0732">Signal</keyword>
<evidence type="ECO:0000313" key="9">
    <source>
        <dbReference type="EMBL" id="QEY25760.1"/>
    </source>
</evidence>
<feature type="signal peptide" evidence="7">
    <location>
        <begin position="1"/>
        <end position="19"/>
    </location>
</feature>
<keyword evidence="7" id="KW-0812">Transmembrane</keyword>
<keyword evidence="10" id="KW-1185">Reference proteome</keyword>
<keyword evidence="6 7" id="KW-0408">Iron</keyword>
<keyword evidence="5" id="KW-0201">Cytochrome c-type biogenesis</keyword>
<dbReference type="PANTHER" id="PTHR47870">
    <property type="entry name" value="CYTOCHROME C-TYPE BIOGENESIS PROTEIN CCMH"/>
    <property type="match status" value="1"/>
</dbReference>
<sequence>MNKLLKICLLFSLSGSLLAQSPPELQPEEQERLYRLSQQYRCLVCQNESIADSRAGLADDLRREIAIQIKEQKSNEEIHEYLVSRYGDFVSYDPPFNWKTVILWLFPIVVMFALAFAVWRKARFAPSNTNEKN</sequence>
<evidence type="ECO:0000313" key="10">
    <source>
        <dbReference type="Proteomes" id="UP000325713"/>
    </source>
</evidence>
<keyword evidence="7" id="KW-1133">Transmembrane helix</keyword>
<dbReference type="KEGG" id="nzl:D0T92_03880"/>
<protein>
    <recommendedName>
        <fullName evidence="7">Cytochrome c-type biogenesis protein</fullName>
    </recommendedName>
</protein>
<dbReference type="Gene3D" id="1.10.8.640">
    <property type="entry name" value="Cytochrome C biogenesis protein"/>
    <property type="match status" value="1"/>
</dbReference>
<keyword evidence="2 7" id="KW-0349">Heme</keyword>
<proteinExistence type="inferred from homology"/>
<dbReference type="Pfam" id="PF03918">
    <property type="entry name" value="CcmH"/>
    <property type="match status" value="1"/>
</dbReference>
<dbReference type="Proteomes" id="UP000325713">
    <property type="component" value="Chromosome"/>
</dbReference>
<evidence type="ECO:0000256" key="6">
    <source>
        <dbReference type="ARBA" id="ARBA00023004"/>
    </source>
</evidence>
<dbReference type="GO" id="GO:0005886">
    <property type="term" value="C:plasma membrane"/>
    <property type="evidence" value="ECO:0007669"/>
    <property type="project" value="TreeGrafter"/>
</dbReference>
<dbReference type="GO" id="GO:0046872">
    <property type="term" value="F:metal ion binding"/>
    <property type="evidence" value="ECO:0007669"/>
    <property type="project" value="UniProtKB-KW"/>
</dbReference>
<dbReference type="AlphaFoldDB" id="A0A5J6PYH1"/>
<organism evidence="9 10">
    <name type="scientific">Neisseria zalophi</name>
    <dbReference type="NCBI Taxonomy" id="640030"/>
    <lineage>
        <taxon>Bacteria</taxon>
        <taxon>Pseudomonadati</taxon>
        <taxon>Pseudomonadota</taxon>
        <taxon>Betaproteobacteria</taxon>
        <taxon>Neisseriales</taxon>
        <taxon>Neisseriaceae</taxon>
        <taxon>Neisseria</taxon>
    </lineage>
</organism>
<evidence type="ECO:0000256" key="1">
    <source>
        <dbReference type="ARBA" id="ARBA00010342"/>
    </source>
</evidence>
<dbReference type="GO" id="GO:0017004">
    <property type="term" value="P:cytochrome complex assembly"/>
    <property type="evidence" value="ECO:0007669"/>
    <property type="project" value="UniProtKB-KW"/>
</dbReference>
<keyword evidence="3 7" id="KW-0479">Metal-binding</keyword>
<feature type="chain" id="PRO_5023976758" description="Cytochrome c-type biogenesis protein" evidence="7">
    <location>
        <begin position="20"/>
        <end position="133"/>
    </location>
</feature>
<comment type="function">
    <text evidence="7">Possible subunit of a heme lyase.</text>
</comment>
<reference evidence="9 10" key="1">
    <citation type="submission" date="2018-08" db="EMBL/GenBank/DDBJ databases">
        <title>Neisseria zalophi ATCC BAA-2455 complete genome.</title>
        <authorList>
            <person name="Veseli I.A."/>
            <person name="Buttler R."/>
            <person name="Mascarenhas dos Santos A.C."/>
            <person name="Pombert J.-F."/>
        </authorList>
    </citation>
    <scope>NUCLEOTIDE SEQUENCE [LARGE SCALE GENOMIC DNA]</scope>
    <source>
        <strain evidence="9 10">ATCC BAA-2455</strain>
    </source>
</reference>